<accession>A0AAU7PVA0</accession>
<gene>
    <name evidence="3" type="primary">yedF</name>
    <name evidence="3" type="ORF">ABFV83_10500</name>
</gene>
<feature type="domain" description="UPF0033" evidence="2">
    <location>
        <begin position="5"/>
        <end position="29"/>
    </location>
</feature>
<dbReference type="Gene3D" id="3.30.110.40">
    <property type="entry name" value="TusA-like domain"/>
    <property type="match status" value="1"/>
</dbReference>
<dbReference type="PANTHER" id="PTHR33279">
    <property type="entry name" value="SULFUR CARRIER PROTEIN YEDF-RELATED"/>
    <property type="match status" value="1"/>
</dbReference>
<evidence type="ECO:0000313" key="3">
    <source>
        <dbReference type="EMBL" id="XBS56188.1"/>
    </source>
</evidence>
<dbReference type="Pfam" id="PF01206">
    <property type="entry name" value="TusA"/>
    <property type="match status" value="1"/>
</dbReference>
<sequence length="204" mass="22351">MEKIVDARGLTCPQPVIKAKEALKDMGEGTLKVLVDNEIAVQNVMKLGSYEGFAPVSEKKAEGEYEILFHVNRKPGNLEETAKEEECFPDARKKGLVAVLSSDQMGGGNEELGRILMKGFVYALTKQEELPETVLLYNGGARLSVEGSQSLEDLKSLEAQGVEILTCGTCLNHYELTDKLQVGSVTNMYEIVEKMAGARLVIRP</sequence>
<proteinExistence type="inferred from homology"/>
<dbReference type="AlphaFoldDB" id="A0AAU7PVA0"/>
<dbReference type="SUPFAM" id="SSF64307">
    <property type="entry name" value="SirA-like"/>
    <property type="match status" value="1"/>
</dbReference>
<organism evidence="3">
    <name type="scientific">Lacrimispora sp. BS-2</name>
    <dbReference type="NCBI Taxonomy" id="3151850"/>
    <lineage>
        <taxon>Bacteria</taxon>
        <taxon>Bacillati</taxon>
        <taxon>Bacillota</taxon>
        <taxon>Clostridia</taxon>
        <taxon>Lachnospirales</taxon>
        <taxon>Lachnospiraceae</taxon>
        <taxon>Lacrimispora</taxon>
    </lineage>
</organism>
<reference evidence="3" key="1">
    <citation type="submission" date="2024-06" db="EMBL/GenBank/DDBJ databases">
        <title>Lacrimispora cavernae sp. nov., a novel anaerobe isolated from bat guano pile inside a cave.</title>
        <authorList>
            <person name="Miller S.L."/>
            <person name="Lu N."/>
            <person name="King J."/>
            <person name="Sankaranarayanan K."/>
            <person name="Lawson P.A."/>
        </authorList>
    </citation>
    <scope>NUCLEOTIDE SEQUENCE</scope>
    <source>
        <strain evidence="3">BS-2</strain>
    </source>
</reference>
<dbReference type="SUPFAM" id="SSF75169">
    <property type="entry name" value="DsrEFH-like"/>
    <property type="match status" value="1"/>
</dbReference>
<dbReference type="InterPro" id="IPR027396">
    <property type="entry name" value="DsrEFH-like"/>
</dbReference>
<evidence type="ECO:0000259" key="2">
    <source>
        <dbReference type="PROSITE" id="PS01148"/>
    </source>
</evidence>
<evidence type="ECO:0000256" key="1">
    <source>
        <dbReference type="ARBA" id="ARBA00008984"/>
    </source>
</evidence>
<dbReference type="EMBL" id="CP157940">
    <property type="protein sequence ID" value="XBS56188.1"/>
    <property type="molecule type" value="Genomic_DNA"/>
</dbReference>
<dbReference type="RefSeq" id="WP_349948815.1">
    <property type="nucleotide sequence ID" value="NZ_CP157940.1"/>
</dbReference>
<name>A0AAU7PVA0_9FIRM</name>
<dbReference type="PANTHER" id="PTHR33279:SF6">
    <property type="entry name" value="SULFUR CARRIER PROTEIN YEDF-RELATED"/>
    <property type="match status" value="1"/>
</dbReference>
<dbReference type="InterPro" id="IPR001455">
    <property type="entry name" value="TusA-like"/>
</dbReference>
<comment type="similarity">
    <text evidence="1">Belongs to the sulfur carrier protein TusA family.</text>
</comment>
<dbReference type="PROSITE" id="PS01148">
    <property type="entry name" value="UPF0033"/>
    <property type="match status" value="1"/>
</dbReference>
<dbReference type="CDD" id="cd03421">
    <property type="entry name" value="SirA_like_N"/>
    <property type="match status" value="1"/>
</dbReference>
<dbReference type="InterPro" id="IPR036868">
    <property type="entry name" value="TusA-like_sf"/>
</dbReference>
<dbReference type="InterPro" id="IPR019870">
    <property type="entry name" value="Se_metab_YedF"/>
</dbReference>
<dbReference type="NCBIfam" id="TIGR03527">
    <property type="entry name" value="selenium_YedF"/>
    <property type="match status" value="1"/>
</dbReference>
<protein>
    <submittedName>
        <fullName evidence="3">Sulfurtransferase-like selenium metabolism protein YedF</fullName>
    </submittedName>
</protein>